<proteinExistence type="predicted"/>
<dbReference type="RefSeq" id="WP_147088804.1">
    <property type="nucleotide sequence ID" value="NZ_BAABJD010000002.1"/>
</dbReference>
<evidence type="ECO:0000256" key="1">
    <source>
        <dbReference type="ARBA" id="ARBA00022763"/>
    </source>
</evidence>
<dbReference type="EMBL" id="CP042345">
    <property type="protein sequence ID" value="QEA14823.1"/>
    <property type="molecule type" value="Genomic_DNA"/>
</dbReference>
<dbReference type="SUPFAM" id="SSF50249">
    <property type="entry name" value="Nucleic acid-binding proteins"/>
    <property type="match status" value="1"/>
</dbReference>
<keyword evidence="6" id="KW-1185">Reference proteome</keyword>
<dbReference type="AlphaFoldDB" id="A0A5B8S0A9"/>
<dbReference type="GO" id="GO:0043590">
    <property type="term" value="C:bacterial nucleoid"/>
    <property type="evidence" value="ECO:0007669"/>
    <property type="project" value="TreeGrafter"/>
</dbReference>
<keyword evidence="1" id="KW-0227">DNA damage</keyword>
<feature type="domain" description="DNA replication/recombination mediator RecO N-terminal" evidence="4">
    <location>
        <begin position="1"/>
        <end position="76"/>
    </location>
</feature>
<keyword evidence="3" id="KW-0234">DNA repair</keyword>
<dbReference type="OrthoDB" id="9804792at2"/>
<evidence type="ECO:0000256" key="3">
    <source>
        <dbReference type="ARBA" id="ARBA00023204"/>
    </source>
</evidence>
<dbReference type="InterPro" id="IPR012340">
    <property type="entry name" value="NA-bd_OB-fold"/>
</dbReference>
<evidence type="ECO:0000313" key="6">
    <source>
        <dbReference type="Proteomes" id="UP000321172"/>
    </source>
</evidence>
<dbReference type="KEGG" id="ngf:FRF71_01025"/>
<gene>
    <name evidence="5" type="ORF">FRF71_01025</name>
</gene>
<dbReference type="GO" id="GO:0006302">
    <property type="term" value="P:double-strand break repair"/>
    <property type="evidence" value="ECO:0007669"/>
    <property type="project" value="TreeGrafter"/>
</dbReference>
<dbReference type="Proteomes" id="UP000321172">
    <property type="component" value="Chromosome"/>
</dbReference>
<dbReference type="InterPro" id="IPR003717">
    <property type="entry name" value="RecO"/>
</dbReference>
<dbReference type="Pfam" id="PF11967">
    <property type="entry name" value="RecO_N"/>
    <property type="match status" value="1"/>
</dbReference>
<protein>
    <submittedName>
        <fullName evidence="5">DNA recombination protein RecO</fullName>
    </submittedName>
</protein>
<organism evidence="5 6">
    <name type="scientific">Novosphingobium ginsenosidimutans</name>
    <dbReference type="NCBI Taxonomy" id="1176536"/>
    <lineage>
        <taxon>Bacteria</taxon>
        <taxon>Pseudomonadati</taxon>
        <taxon>Pseudomonadota</taxon>
        <taxon>Alphaproteobacteria</taxon>
        <taxon>Sphingomonadales</taxon>
        <taxon>Sphingomonadaceae</taxon>
        <taxon>Novosphingobium</taxon>
    </lineage>
</organism>
<evidence type="ECO:0000313" key="5">
    <source>
        <dbReference type="EMBL" id="QEA14823.1"/>
    </source>
</evidence>
<dbReference type="PANTHER" id="PTHR33991:SF1">
    <property type="entry name" value="DNA REPAIR PROTEIN RECO"/>
    <property type="match status" value="1"/>
</dbReference>
<dbReference type="PANTHER" id="PTHR33991">
    <property type="entry name" value="DNA REPAIR PROTEIN RECO"/>
    <property type="match status" value="1"/>
</dbReference>
<sequence>MDLRTPAIVCAARPHGETGVILRLLSEDHGLVASYVAGGRGRNLRPVLLPGNLVEAELRVRPGSQLPSARVELVASRGPWLTEPLPAAAITWATTLTASALPERQPFPALHQALTALLDAVCHAPSARGWLPGMTAFEALLLRELGYGAVERSADPDWNAQLAAFDKLGPLVARYPLADRRSDVMAARAMLRERLGRIE</sequence>
<reference evidence="5 6" key="1">
    <citation type="journal article" date="2013" name="J. Microbiol. Biotechnol.">
        <title>Novosphingobium ginsenosidimutans sp. nov., with the ability to convert ginsenoside.</title>
        <authorList>
            <person name="Kim J.K."/>
            <person name="He D."/>
            <person name="Liu Q.M."/>
            <person name="Park H.Y."/>
            <person name="Jung M.S."/>
            <person name="Yoon M.H."/>
            <person name="Kim S.C."/>
            <person name="Im W.T."/>
        </authorList>
    </citation>
    <scope>NUCLEOTIDE SEQUENCE [LARGE SCALE GENOMIC DNA]</scope>
    <source>
        <strain evidence="5 6">FW-6</strain>
    </source>
</reference>
<dbReference type="InterPro" id="IPR022572">
    <property type="entry name" value="DNA_rep/recomb_RecO_N"/>
</dbReference>
<name>A0A5B8S0A9_9SPHN</name>
<evidence type="ECO:0000259" key="4">
    <source>
        <dbReference type="Pfam" id="PF11967"/>
    </source>
</evidence>
<dbReference type="Gene3D" id="2.40.50.140">
    <property type="entry name" value="Nucleic acid-binding proteins"/>
    <property type="match status" value="1"/>
</dbReference>
<evidence type="ECO:0000256" key="2">
    <source>
        <dbReference type="ARBA" id="ARBA00023172"/>
    </source>
</evidence>
<accession>A0A5B8S0A9</accession>
<dbReference type="GO" id="GO:0006310">
    <property type="term" value="P:DNA recombination"/>
    <property type="evidence" value="ECO:0007669"/>
    <property type="project" value="UniProtKB-KW"/>
</dbReference>
<dbReference type="Pfam" id="PF02565">
    <property type="entry name" value="RecO_C"/>
    <property type="match status" value="1"/>
</dbReference>
<keyword evidence="2" id="KW-0233">DNA recombination</keyword>